<dbReference type="AlphaFoldDB" id="A0A022RVS2"/>
<dbReference type="Pfam" id="PF02519">
    <property type="entry name" value="Auxin_inducible"/>
    <property type="match status" value="1"/>
</dbReference>
<name>A0A022RVS2_ERYGU</name>
<dbReference type="eggNOG" id="ENOG502S1RZ">
    <property type="taxonomic scope" value="Eukaryota"/>
</dbReference>
<evidence type="ECO:0000313" key="3">
    <source>
        <dbReference type="EMBL" id="EYU43035.1"/>
    </source>
</evidence>
<dbReference type="GO" id="GO:0009733">
    <property type="term" value="P:response to auxin"/>
    <property type="evidence" value="ECO:0007669"/>
    <property type="project" value="InterPro"/>
</dbReference>
<protein>
    <submittedName>
        <fullName evidence="3">Uncharacterized protein</fullName>
    </submittedName>
</protein>
<proteinExistence type="inferred from homology"/>
<evidence type="ECO:0000256" key="1">
    <source>
        <dbReference type="ARBA" id="ARBA00006974"/>
    </source>
</evidence>
<dbReference type="OrthoDB" id="660486at2759"/>
<reference evidence="3 4" key="1">
    <citation type="journal article" date="2013" name="Proc. Natl. Acad. Sci. U.S.A.">
        <title>Fine-scale variation in meiotic recombination in Mimulus inferred from population shotgun sequencing.</title>
        <authorList>
            <person name="Hellsten U."/>
            <person name="Wright K.M."/>
            <person name="Jenkins J."/>
            <person name="Shu S."/>
            <person name="Yuan Y."/>
            <person name="Wessler S.R."/>
            <person name="Schmutz J."/>
            <person name="Willis J.H."/>
            <person name="Rokhsar D.S."/>
        </authorList>
    </citation>
    <scope>NUCLEOTIDE SEQUENCE [LARGE SCALE GENOMIC DNA]</scope>
    <source>
        <strain evidence="4">cv. DUN x IM62</strain>
    </source>
</reference>
<feature type="compositionally biased region" description="Low complexity" evidence="2">
    <location>
        <begin position="32"/>
        <end position="42"/>
    </location>
</feature>
<dbReference type="STRING" id="4155.A0A022RVS2"/>
<dbReference type="PANTHER" id="PTHR31374:SF118">
    <property type="entry name" value="OS01G0924966 PROTEIN"/>
    <property type="match status" value="1"/>
</dbReference>
<evidence type="ECO:0000256" key="2">
    <source>
        <dbReference type="SAM" id="MobiDB-lite"/>
    </source>
</evidence>
<dbReference type="PhylomeDB" id="A0A022RVS2"/>
<accession>A0A022RVS2</accession>
<dbReference type="PANTHER" id="PTHR31374">
    <property type="entry name" value="AUXIN-INDUCED PROTEIN-LIKE-RELATED"/>
    <property type="match status" value="1"/>
</dbReference>
<sequence>MEVENGDRKKKVQSTVLKKLERFLSFDRQKKPSSSSNSISRLTKSRSWHSSTTTRNKTKEKAPIGCFSVYVGPENQRFVIKAECANHPLFRRLLEDAESEYGLKVEGPLHIPCEVDLFCRILAEMDSNTGDQELDTVGFGCSSFGPARWSGKRGTGYGLLTPPHLLKINHF</sequence>
<gene>
    <name evidence="3" type="ORF">MIMGU_mgv1a025672mg</name>
</gene>
<dbReference type="EMBL" id="KI630265">
    <property type="protein sequence ID" value="EYU43035.1"/>
    <property type="molecule type" value="Genomic_DNA"/>
</dbReference>
<organism evidence="3 4">
    <name type="scientific">Erythranthe guttata</name>
    <name type="common">Yellow monkey flower</name>
    <name type="synonym">Mimulus guttatus</name>
    <dbReference type="NCBI Taxonomy" id="4155"/>
    <lineage>
        <taxon>Eukaryota</taxon>
        <taxon>Viridiplantae</taxon>
        <taxon>Streptophyta</taxon>
        <taxon>Embryophyta</taxon>
        <taxon>Tracheophyta</taxon>
        <taxon>Spermatophyta</taxon>
        <taxon>Magnoliopsida</taxon>
        <taxon>eudicotyledons</taxon>
        <taxon>Gunneridae</taxon>
        <taxon>Pentapetalae</taxon>
        <taxon>asterids</taxon>
        <taxon>lamiids</taxon>
        <taxon>Lamiales</taxon>
        <taxon>Phrymaceae</taxon>
        <taxon>Erythranthe</taxon>
    </lineage>
</organism>
<comment type="similarity">
    <text evidence="1">Belongs to the ARG7 family.</text>
</comment>
<feature type="region of interest" description="Disordered" evidence="2">
    <location>
        <begin position="27"/>
        <end position="56"/>
    </location>
</feature>
<dbReference type="OMA" id="HIPCEVD"/>
<evidence type="ECO:0000313" key="4">
    <source>
        <dbReference type="Proteomes" id="UP000030748"/>
    </source>
</evidence>
<keyword evidence="4" id="KW-1185">Reference proteome</keyword>
<dbReference type="KEGG" id="egt:105951630"/>
<dbReference type="Proteomes" id="UP000030748">
    <property type="component" value="Unassembled WGS sequence"/>
</dbReference>
<dbReference type="InterPro" id="IPR003676">
    <property type="entry name" value="SAUR_fam"/>
</dbReference>